<sequence>MASQFGEIRLRNSCLAFIQLNFNFPQGVGSLIGKSSAYYARGLVGKDLEGALEFNRIRKDQTAVSRLLSGHLKGMTFKSGHKVFQTCSKCHLLPASLGHILDCLGLALEDVHASPLLMLDFGRVNGLVNLI</sequence>
<evidence type="ECO:0000313" key="2">
    <source>
        <dbReference type="Proteomes" id="UP000887159"/>
    </source>
</evidence>
<organism evidence="1 2">
    <name type="scientific">Trichonephila clavipes</name>
    <name type="common">Golden silk orbweaver</name>
    <name type="synonym">Nephila clavipes</name>
    <dbReference type="NCBI Taxonomy" id="2585209"/>
    <lineage>
        <taxon>Eukaryota</taxon>
        <taxon>Metazoa</taxon>
        <taxon>Ecdysozoa</taxon>
        <taxon>Arthropoda</taxon>
        <taxon>Chelicerata</taxon>
        <taxon>Arachnida</taxon>
        <taxon>Araneae</taxon>
        <taxon>Araneomorphae</taxon>
        <taxon>Entelegynae</taxon>
        <taxon>Araneoidea</taxon>
        <taxon>Nephilidae</taxon>
        <taxon>Trichonephila</taxon>
    </lineage>
</organism>
<name>A0A8X6VCL9_TRICX</name>
<protein>
    <submittedName>
        <fullName evidence="1">Uncharacterized protein</fullName>
    </submittedName>
</protein>
<proteinExistence type="predicted"/>
<dbReference type="Proteomes" id="UP000887159">
    <property type="component" value="Unassembled WGS sequence"/>
</dbReference>
<keyword evidence="2" id="KW-1185">Reference proteome</keyword>
<reference evidence="1" key="1">
    <citation type="submission" date="2020-08" db="EMBL/GenBank/DDBJ databases">
        <title>Multicomponent nature underlies the extraordinary mechanical properties of spider dragline silk.</title>
        <authorList>
            <person name="Kono N."/>
            <person name="Nakamura H."/>
            <person name="Mori M."/>
            <person name="Yoshida Y."/>
            <person name="Ohtoshi R."/>
            <person name="Malay A.D."/>
            <person name="Moran D.A.P."/>
            <person name="Tomita M."/>
            <person name="Numata K."/>
            <person name="Arakawa K."/>
        </authorList>
    </citation>
    <scope>NUCLEOTIDE SEQUENCE</scope>
</reference>
<accession>A0A8X6VCL9</accession>
<dbReference type="EMBL" id="BMAU01021322">
    <property type="protein sequence ID" value="GFY13432.1"/>
    <property type="molecule type" value="Genomic_DNA"/>
</dbReference>
<evidence type="ECO:0000313" key="1">
    <source>
        <dbReference type="EMBL" id="GFY13432.1"/>
    </source>
</evidence>
<dbReference type="AlphaFoldDB" id="A0A8X6VCL9"/>
<comment type="caution">
    <text evidence="1">The sequence shown here is derived from an EMBL/GenBank/DDBJ whole genome shotgun (WGS) entry which is preliminary data.</text>
</comment>
<gene>
    <name evidence="1" type="ORF">TNCV_1803031</name>
</gene>